<reference evidence="3" key="1">
    <citation type="journal article" date="2019" name="Int. J. Syst. Evol. Microbiol.">
        <title>The Global Catalogue of Microorganisms (GCM) 10K type strain sequencing project: providing services to taxonomists for standard genome sequencing and annotation.</title>
        <authorList>
            <consortium name="The Broad Institute Genomics Platform"/>
            <consortium name="The Broad Institute Genome Sequencing Center for Infectious Disease"/>
            <person name="Wu L."/>
            <person name="Ma J."/>
        </authorList>
    </citation>
    <scope>NUCLEOTIDE SEQUENCE [LARGE SCALE GENOMIC DNA]</scope>
    <source>
        <strain evidence="3">CGMCC 1.15353</strain>
    </source>
</reference>
<dbReference type="Proteomes" id="UP000642571">
    <property type="component" value="Unassembled WGS sequence"/>
</dbReference>
<feature type="transmembrane region" description="Helical" evidence="1">
    <location>
        <begin position="71"/>
        <end position="92"/>
    </location>
</feature>
<feature type="transmembrane region" description="Helical" evidence="1">
    <location>
        <begin position="44"/>
        <end position="65"/>
    </location>
</feature>
<keyword evidence="1" id="KW-1133">Transmembrane helix</keyword>
<sequence>MQLIIPMIFVLALVSISSIFFRNSSKTDQGFEVIYFKLSYRRKMIRTLITLPFAIVVMALLYVYSDISTSSSILAGSLILIVFFIQLLYNFFMWKEKEIKQS</sequence>
<keyword evidence="3" id="KW-1185">Reference proteome</keyword>
<organism evidence="2 3">
    <name type="scientific">Pontibacillus salipaludis</name>
    <dbReference type="NCBI Taxonomy" id="1697394"/>
    <lineage>
        <taxon>Bacteria</taxon>
        <taxon>Bacillati</taxon>
        <taxon>Bacillota</taxon>
        <taxon>Bacilli</taxon>
        <taxon>Bacillales</taxon>
        <taxon>Bacillaceae</taxon>
        <taxon>Pontibacillus</taxon>
    </lineage>
</organism>
<dbReference type="EMBL" id="BMIN01000007">
    <property type="protein sequence ID" value="GGD12612.1"/>
    <property type="molecule type" value="Genomic_DNA"/>
</dbReference>
<comment type="caution">
    <text evidence="2">The sequence shown here is derived from an EMBL/GenBank/DDBJ whole genome shotgun (WGS) entry which is preliminary data.</text>
</comment>
<evidence type="ECO:0008006" key="4">
    <source>
        <dbReference type="Google" id="ProtNLM"/>
    </source>
</evidence>
<gene>
    <name evidence="2" type="ORF">GCM10011389_20210</name>
</gene>
<feature type="transmembrane region" description="Helical" evidence="1">
    <location>
        <begin position="6"/>
        <end position="23"/>
    </location>
</feature>
<proteinExistence type="predicted"/>
<keyword evidence="1" id="KW-0812">Transmembrane</keyword>
<evidence type="ECO:0000313" key="2">
    <source>
        <dbReference type="EMBL" id="GGD12612.1"/>
    </source>
</evidence>
<evidence type="ECO:0000256" key="1">
    <source>
        <dbReference type="SAM" id="Phobius"/>
    </source>
</evidence>
<evidence type="ECO:0000313" key="3">
    <source>
        <dbReference type="Proteomes" id="UP000642571"/>
    </source>
</evidence>
<dbReference type="RefSeq" id="WP_188653345.1">
    <property type="nucleotide sequence ID" value="NZ_BMIN01000007.1"/>
</dbReference>
<protein>
    <recommendedName>
        <fullName evidence="4">ATPase</fullName>
    </recommendedName>
</protein>
<accession>A0ABQ1Q3Q8</accession>
<name>A0ABQ1Q3Q8_9BACI</name>
<keyword evidence="1" id="KW-0472">Membrane</keyword>